<evidence type="ECO:0000256" key="2">
    <source>
        <dbReference type="ARBA" id="ARBA00022475"/>
    </source>
</evidence>
<dbReference type="RefSeq" id="WP_376840691.1">
    <property type="nucleotide sequence ID" value="NZ_JBHMAU010000066.1"/>
</dbReference>
<comment type="caution">
    <text evidence="7">The sequence shown here is derived from an EMBL/GenBank/DDBJ whole genome shotgun (WGS) entry which is preliminary data.</text>
</comment>
<dbReference type="Pfam" id="PF03631">
    <property type="entry name" value="Virul_fac_BrkB"/>
    <property type="match status" value="1"/>
</dbReference>
<sequence>MEPDNRILVSSSSAAAAAQSFMNRPAVVHLMATLQRFGQRLGSQFGAAITYFLVLALIPTLMFAFAALGFVLDVVRPELVDVVTQKLEEFAPGQDQLVEMLQNFISNWQAVGLVGIASALYTAQGFIGNLKDAVRAQLRKDMEAKPKENFVIRTLSNVITLLGLLVGIGLMIALTVIGASLQSSIVRWLQLPGWVTPVLTITPIIITLFSAWLIFMFMFTMIPLTPIPKRTKRLGSLFGAIALTLLLNAATLLIDVFSGSPTAALFGPVIAIMLSMNVFARIILMVAAWMGTADDESIFATIAHAPPRSRAELVSAQSTAETVGAFAVAAGLITVTLLGFNRWADKHDPTR</sequence>
<dbReference type="InterPro" id="IPR017039">
    <property type="entry name" value="Virul_fac_BrkB"/>
</dbReference>
<evidence type="ECO:0000313" key="7">
    <source>
        <dbReference type="EMBL" id="MFB9776837.1"/>
    </source>
</evidence>
<protein>
    <submittedName>
        <fullName evidence="7">YhjD/YihY/BrkB family envelope integrity protein</fullName>
    </submittedName>
</protein>
<comment type="subcellular location">
    <subcellularLocation>
        <location evidence="1">Cell membrane</location>
        <topology evidence="1">Multi-pass membrane protein</topology>
    </subcellularLocation>
</comment>
<gene>
    <name evidence="7" type="ORF">ACFFN1_10580</name>
</gene>
<evidence type="ECO:0000256" key="3">
    <source>
        <dbReference type="ARBA" id="ARBA00022692"/>
    </source>
</evidence>
<dbReference type="PANTHER" id="PTHR30213">
    <property type="entry name" value="INNER MEMBRANE PROTEIN YHJD"/>
    <property type="match status" value="1"/>
</dbReference>
<evidence type="ECO:0000256" key="6">
    <source>
        <dbReference type="SAM" id="Phobius"/>
    </source>
</evidence>
<evidence type="ECO:0000256" key="4">
    <source>
        <dbReference type="ARBA" id="ARBA00022989"/>
    </source>
</evidence>
<reference evidence="7 8" key="1">
    <citation type="submission" date="2024-09" db="EMBL/GenBank/DDBJ databases">
        <authorList>
            <person name="Sun Q."/>
            <person name="Mori K."/>
        </authorList>
    </citation>
    <scope>NUCLEOTIDE SEQUENCE [LARGE SCALE GENOMIC DNA]</scope>
    <source>
        <strain evidence="7 8">JCM 11683</strain>
    </source>
</reference>
<keyword evidence="5 6" id="KW-0472">Membrane</keyword>
<keyword evidence="4 6" id="KW-1133">Transmembrane helix</keyword>
<dbReference type="EMBL" id="JBHMAU010000066">
    <property type="protein sequence ID" value="MFB9776837.1"/>
    <property type="molecule type" value="Genomic_DNA"/>
</dbReference>
<keyword evidence="8" id="KW-1185">Reference proteome</keyword>
<feature type="transmembrane region" description="Helical" evidence="6">
    <location>
        <begin position="108"/>
        <end position="130"/>
    </location>
</feature>
<evidence type="ECO:0000256" key="1">
    <source>
        <dbReference type="ARBA" id="ARBA00004651"/>
    </source>
</evidence>
<organism evidence="7 8">
    <name type="scientific">Brevibacterium otitidis</name>
    <dbReference type="NCBI Taxonomy" id="53364"/>
    <lineage>
        <taxon>Bacteria</taxon>
        <taxon>Bacillati</taxon>
        <taxon>Actinomycetota</taxon>
        <taxon>Actinomycetes</taxon>
        <taxon>Micrococcales</taxon>
        <taxon>Brevibacteriaceae</taxon>
        <taxon>Brevibacterium</taxon>
    </lineage>
</organism>
<evidence type="ECO:0000256" key="5">
    <source>
        <dbReference type="ARBA" id="ARBA00023136"/>
    </source>
</evidence>
<dbReference type="Proteomes" id="UP001589707">
    <property type="component" value="Unassembled WGS sequence"/>
</dbReference>
<feature type="transmembrane region" description="Helical" evidence="6">
    <location>
        <begin position="234"/>
        <end position="257"/>
    </location>
</feature>
<feature type="transmembrane region" description="Helical" evidence="6">
    <location>
        <begin position="150"/>
        <end position="181"/>
    </location>
</feature>
<keyword evidence="3 6" id="KW-0812">Transmembrane</keyword>
<proteinExistence type="predicted"/>
<feature type="transmembrane region" description="Helical" evidence="6">
    <location>
        <begin position="201"/>
        <end position="222"/>
    </location>
</feature>
<accession>A0ABV5X561</accession>
<dbReference type="PANTHER" id="PTHR30213:SF1">
    <property type="entry name" value="INNER MEMBRANE PROTEIN YHJD"/>
    <property type="match status" value="1"/>
</dbReference>
<keyword evidence="2" id="KW-1003">Cell membrane</keyword>
<evidence type="ECO:0000313" key="8">
    <source>
        <dbReference type="Proteomes" id="UP001589707"/>
    </source>
</evidence>
<name>A0ABV5X561_9MICO</name>
<feature type="transmembrane region" description="Helical" evidence="6">
    <location>
        <begin position="263"/>
        <end position="284"/>
    </location>
</feature>
<feature type="transmembrane region" description="Helical" evidence="6">
    <location>
        <begin position="45"/>
        <end position="72"/>
    </location>
</feature>